<dbReference type="InterPro" id="IPR012677">
    <property type="entry name" value="Nucleotide-bd_a/b_plait_sf"/>
</dbReference>
<dbReference type="Proteomes" id="UP000324800">
    <property type="component" value="Unassembled WGS sequence"/>
</dbReference>
<evidence type="ECO:0000256" key="4">
    <source>
        <dbReference type="SAM" id="MobiDB-lite"/>
    </source>
</evidence>
<feature type="domain" description="RRM" evidence="5">
    <location>
        <begin position="304"/>
        <end position="401"/>
    </location>
</feature>
<dbReference type="OrthoDB" id="439993at2759"/>
<dbReference type="GO" id="GO:0006396">
    <property type="term" value="P:RNA processing"/>
    <property type="evidence" value="ECO:0007669"/>
    <property type="project" value="InterPro"/>
</dbReference>
<dbReference type="PRINTS" id="PR00302">
    <property type="entry name" value="LUPUSLA"/>
</dbReference>
<dbReference type="InterPro" id="IPR050502">
    <property type="entry name" value="Euk_RNA-bind_prot"/>
</dbReference>
<dbReference type="InterPro" id="IPR035979">
    <property type="entry name" value="RBD_domain_sf"/>
</dbReference>
<feature type="domain" description="RRM" evidence="5">
    <location>
        <begin position="211"/>
        <end position="295"/>
    </location>
</feature>
<dbReference type="PROSITE" id="PS50961">
    <property type="entry name" value="HTH_LA"/>
    <property type="match status" value="1"/>
</dbReference>
<feature type="region of interest" description="Disordered" evidence="4">
    <location>
        <begin position="501"/>
        <end position="522"/>
    </location>
</feature>
<evidence type="ECO:0000259" key="5">
    <source>
        <dbReference type="PROSITE" id="PS50102"/>
    </source>
</evidence>
<dbReference type="EMBL" id="SNRW01010425">
    <property type="protein sequence ID" value="KAA6376581.1"/>
    <property type="molecule type" value="Genomic_DNA"/>
</dbReference>
<dbReference type="AlphaFoldDB" id="A0A5J4V3F1"/>
<dbReference type="PROSITE" id="PS50102">
    <property type="entry name" value="RRM"/>
    <property type="match status" value="4"/>
</dbReference>
<feature type="coiled-coil region" evidence="3">
    <location>
        <begin position="282"/>
        <end position="309"/>
    </location>
</feature>
<accession>A0A5J4V3F1</accession>
<evidence type="ECO:0008006" key="9">
    <source>
        <dbReference type="Google" id="ProtNLM"/>
    </source>
</evidence>
<evidence type="ECO:0000256" key="1">
    <source>
        <dbReference type="ARBA" id="ARBA00022884"/>
    </source>
</evidence>
<dbReference type="Gene3D" id="1.10.10.10">
    <property type="entry name" value="Winged helix-like DNA-binding domain superfamily/Winged helix DNA-binding domain"/>
    <property type="match status" value="1"/>
</dbReference>
<organism evidence="7 8">
    <name type="scientific">Streblomastix strix</name>
    <dbReference type="NCBI Taxonomy" id="222440"/>
    <lineage>
        <taxon>Eukaryota</taxon>
        <taxon>Metamonada</taxon>
        <taxon>Preaxostyla</taxon>
        <taxon>Oxymonadida</taxon>
        <taxon>Streblomastigidae</taxon>
        <taxon>Streblomastix</taxon>
    </lineage>
</organism>
<dbReference type="Pfam" id="PF05383">
    <property type="entry name" value="La"/>
    <property type="match status" value="1"/>
</dbReference>
<name>A0A5J4V3F1_9EUKA</name>
<keyword evidence="1 2" id="KW-0694">RNA-binding</keyword>
<protein>
    <recommendedName>
        <fullName evidence="9">RRM domain-containing protein</fullName>
    </recommendedName>
</protein>
<dbReference type="SMART" id="SM00715">
    <property type="entry name" value="LA"/>
    <property type="match status" value="1"/>
</dbReference>
<keyword evidence="3" id="KW-0175">Coiled coil</keyword>
<evidence type="ECO:0000256" key="3">
    <source>
        <dbReference type="SAM" id="Coils"/>
    </source>
</evidence>
<gene>
    <name evidence="7" type="ORF">EZS28_027892</name>
</gene>
<proteinExistence type="predicted"/>
<dbReference type="SMART" id="SM00360">
    <property type="entry name" value="RRM"/>
    <property type="match status" value="5"/>
</dbReference>
<evidence type="ECO:0000313" key="8">
    <source>
        <dbReference type="Proteomes" id="UP000324800"/>
    </source>
</evidence>
<dbReference type="SUPFAM" id="SSF46785">
    <property type="entry name" value="Winged helix' DNA-binding domain"/>
    <property type="match status" value="1"/>
</dbReference>
<dbReference type="InterPro" id="IPR036390">
    <property type="entry name" value="WH_DNA-bd_sf"/>
</dbReference>
<dbReference type="SUPFAM" id="SSF54928">
    <property type="entry name" value="RNA-binding domain, RBD"/>
    <property type="match status" value="4"/>
</dbReference>
<dbReference type="CDD" id="cd00590">
    <property type="entry name" value="RRM_SF"/>
    <property type="match status" value="3"/>
</dbReference>
<dbReference type="InterPro" id="IPR002344">
    <property type="entry name" value="Lupus_La"/>
</dbReference>
<feature type="compositionally biased region" description="Low complexity" evidence="4">
    <location>
        <begin position="507"/>
        <end position="522"/>
    </location>
</feature>
<dbReference type="GO" id="GO:0003729">
    <property type="term" value="F:mRNA binding"/>
    <property type="evidence" value="ECO:0007669"/>
    <property type="project" value="TreeGrafter"/>
</dbReference>
<feature type="domain" description="RRM" evidence="5">
    <location>
        <begin position="103"/>
        <end position="190"/>
    </location>
</feature>
<dbReference type="PANTHER" id="PTHR48025:SF1">
    <property type="entry name" value="RRM DOMAIN-CONTAINING PROTEIN"/>
    <property type="match status" value="1"/>
</dbReference>
<dbReference type="InterPro" id="IPR006630">
    <property type="entry name" value="La_HTH"/>
</dbReference>
<reference evidence="7 8" key="1">
    <citation type="submission" date="2019-03" db="EMBL/GenBank/DDBJ databases">
        <title>Single cell metagenomics reveals metabolic interactions within the superorganism composed of flagellate Streblomastix strix and complex community of Bacteroidetes bacteria on its surface.</title>
        <authorList>
            <person name="Treitli S.C."/>
            <person name="Kolisko M."/>
            <person name="Husnik F."/>
            <person name="Keeling P."/>
            <person name="Hampl V."/>
        </authorList>
    </citation>
    <scope>NUCLEOTIDE SEQUENCE [LARGE SCALE GENOMIC DNA]</scope>
    <source>
        <strain evidence="7">ST1C</strain>
    </source>
</reference>
<evidence type="ECO:0000256" key="2">
    <source>
        <dbReference type="PROSITE-ProRule" id="PRU00332"/>
    </source>
</evidence>
<dbReference type="GO" id="GO:0005634">
    <property type="term" value="C:nucleus"/>
    <property type="evidence" value="ECO:0007669"/>
    <property type="project" value="InterPro"/>
</dbReference>
<comment type="caution">
    <text evidence="7">The sequence shown here is derived from an EMBL/GenBank/DDBJ whole genome shotgun (WGS) entry which is preliminary data.</text>
</comment>
<dbReference type="PANTHER" id="PTHR48025">
    <property type="entry name" value="OS02G0815200 PROTEIN"/>
    <property type="match status" value="1"/>
</dbReference>
<feature type="domain" description="HTH La-type RNA-binding" evidence="6">
    <location>
        <begin position="7"/>
        <end position="98"/>
    </location>
</feature>
<sequence length="614" mass="71240">MINNQLFDQQQKLLEDIKKQIEIIFSDENLPRNHSILREIAKNTEGWIEINIVLTYPNLQQLTEDYYTVAESLKESLLLVVSEDCSKIRRKEKFPRLEDLDRRTIVAQGFPILTSEKEITDLFKQYGEICDVILLVDNKSLKFNGNAKIVFKQIERAETLIASHIQPIFKMQPIREETQNKTITVEFSKTFIDKVNSQRKELKRNDKDYSTKAYVGNLPPSETLKEQIQEIFHPFFPQLISDIQQDQITGEDFVIITFGRDIEVQQAIDNINFSNLMIYGVIIHAKKLMKNEDEEIKNLKLRSKRLIIDDIPKDCKRQEILKIFPNTNIIKRVQNFTDDTRQSQCAVVTFETDEQAKDTLIQIKRAEKRFGRIQINGSEVMILFCNEGQYHRLVNKELASKANMNLKLINTDVNAKVKVMLFGISPITTRQKVTNELKDFHPSRVVLIKLGTTTNQQIAEVDFDSLDDAQDAVEKMNNREIDGSVIRAFIDGNIMEYQTQVPQMKHSSSIRQQRSPPRQQQPSIIIRNLSNNTQDQNIRDFLRGINVQRISIQPDQQSETGSRMAVVEFNNISVAFQAQKRVNGQFLKGNVLQVEVQDQYSQVEFHVMLPDKKY</sequence>
<dbReference type="InterPro" id="IPR036388">
    <property type="entry name" value="WH-like_DNA-bd_sf"/>
</dbReference>
<dbReference type="GO" id="GO:1990904">
    <property type="term" value="C:ribonucleoprotein complex"/>
    <property type="evidence" value="ECO:0007669"/>
    <property type="project" value="InterPro"/>
</dbReference>
<evidence type="ECO:0000259" key="6">
    <source>
        <dbReference type="PROSITE" id="PS50961"/>
    </source>
</evidence>
<dbReference type="InterPro" id="IPR000504">
    <property type="entry name" value="RRM_dom"/>
</dbReference>
<evidence type="ECO:0000313" key="7">
    <source>
        <dbReference type="EMBL" id="KAA6376581.1"/>
    </source>
</evidence>
<dbReference type="Pfam" id="PF00076">
    <property type="entry name" value="RRM_1"/>
    <property type="match status" value="4"/>
</dbReference>
<dbReference type="Gene3D" id="3.30.70.330">
    <property type="match status" value="5"/>
</dbReference>
<feature type="domain" description="RRM" evidence="5">
    <location>
        <begin position="522"/>
        <end position="599"/>
    </location>
</feature>